<feature type="transmembrane region" description="Helical" evidence="10">
    <location>
        <begin position="36"/>
        <end position="54"/>
    </location>
</feature>
<evidence type="ECO:0000256" key="6">
    <source>
        <dbReference type="ARBA" id="ARBA00022989"/>
    </source>
</evidence>
<dbReference type="GO" id="GO:0050380">
    <property type="term" value="F:undecaprenyl-diphosphatase activity"/>
    <property type="evidence" value="ECO:0007669"/>
    <property type="project" value="UniProtKB-EC"/>
</dbReference>
<evidence type="ECO:0000256" key="7">
    <source>
        <dbReference type="ARBA" id="ARBA00023136"/>
    </source>
</evidence>
<evidence type="ECO:0000256" key="1">
    <source>
        <dbReference type="ARBA" id="ARBA00004651"/>
    </source>
</evidence>
<evidence type="ECO:0000256" key="10">
    <source>
        <dbReference type="SAM" id="Phobius"/>
    </source>
</evidence>
<sequence length="172" mass="18677">MQVQQFEDRCFCWLSQQLRRPGDGALARWISRSGDGYGYLIFSLALFAVGSPLALPVLQILLLAFALELPIYWLLKNTLRRSRPYSRLPHFASLIQASDKFSFPSGHTTAAFLFATVTAAMLPALAIPVFIWAALVGLSRIALGVHYPTDILAGAALGSALAWLALSLSGAI</sequence>
<comment type="caution">
    <text evidence="12">The sequence shown here is derived from an EMBL/GenBank/DDBJ whole genome shotgun (WGS) entry which is preliminary data.</text>
</comment>
<dbReference type="Proteomes" id="UP000288212">
    <property type="component" value="Unassembled WGS sequence"/>
</dbReference>
<dbReference type="OrthoDB" id="9780507at2"/>
<dbReference type="InterPro" id="IPR036938">
    <property type="entry name" value="PAP2/HPO_sf"/>
</dbReference>
<evidence type="ECO:0000313" key="13">
    <source>
        <dbReference type="Proteomes" id="UP000288212"/>
    </source>
</evidence>
<evidence type="ECO:0000256" key="3">
    <source>
        <dbReference type="ARBA" id="ARBA00022475"/>
    </source>
</evidence>
<comment type="subcellular location">
    <subcellularLocation>
        <location evidence="1">Cell membrane</location>
        <topology evidence="1">Multi-pass membrane protein</topology>
    </subcellularLocation>
</comment>
<dbReference type="EC" id="3.6.1.27" evidence="2"/>
<dbReference type="SUPFAM" id="SSF48317">
    <property type="entry name" value="Acid phosphatase/Vanadium-dependent haloperoxidase"/>
    <property type="match status" value="1"/>
</dbReference>
<keyword evidence="6 10" id="KW-1133">Transmembrane helix</keyword>
<keyword evidence="7 10" id="KW-0472">Membrane</keyword>
<dbReference type="InterPro" id="IPR000326">
    <property type="entry name" value="PAP2/HPO"/>
</dbReference>
<evidence type="ECO:0000256" key="4">
    <source>
        <dbReference type="ARBA" id="ARBA00022692"/>
    </source>
</evidence>
<dbReference type="EMBL" id="PIPI01000006">
    <property type="protein sequence ID" value="RUO19251.1"/>
    <property type="molecule type" value="Genomic_DNA"/>
</dbReference>
<dbReference type="GO" id="GO:0005886">
    <property type="term" value="C:plasma membrane"/>
    <property type="evidence" value="ECO:0007669"/>
    <property type="project" value="UniProtKB-SubCell"/>
</dbReference>
<reference evidence="12 13" key="1">
    <citation type="journal article" date="2011" name="Front. Microbiol.">
        <title>Genomic signatures of strain selection and enhancement in Bacillus atrophaeus var. globigii, a historical biowarfare simulant.</title>
        <authorList>
            <person name="Gibbons H.S."/>
            <person name="Broomall S.M."/>
            <person name="McNew L.A."/>
            <person name="Daligault H."/>
            <person name="Chapman C."/>
            <person name="Bruce D."/>
            <person name="Karavis M."/>
            <person name="Krepps M."/>
            <person name="McGregor P.A."/>
            <person name="Hong C."/>
            <person name="Park K.H."/>
            <person name="Akmal A."/>
            <person name="Feldman A."/>
            <person name="Lin J.S."/>
            <person name="Chang W.E."/>
            <person name="Higgs B.W."/>
            <person name="Demirev P."/>
            <person name="Lindquist J."/>
            <person name="Liem A."/>
            <person name="Fochler E."/>
            <person name="Read T.D."/>
            <person name="Tapia R."/>
            <person name="Johnson S."/>
            <person name="Bishop-Lilly K.A."/>
            <person name="Detter C."/>
            <person name="Han C."/>
            <person name="Sozhamannan S."/>
            <person name="Rosenzweig C.N."/>
            <person name="Skowronski E.W."/>
        </authorList>
    </citation>
    <scope>NUCLEOTIDE SEQUENCE [LARGE SCALE GENOMIC DNA]</scope>
    <source>
        <strain evidence="12 13">AK5</strain>
    </source>
</reference>
<evidence type="ECO:0000256" key="5">
    <source>
        <dbReference type="ARBA" id="ARBA00022801"/>
    </source>
</evidence>
<feature type="transmembrane region" description="Helical" evidence="10">
    <location>
        <begin position="60"/>
        <end position="75"/>
    </location>
</feature>
<keyword evidence="4 10" id="KW-0812">Transmembrane</keyword>
<comment type="catalytic activity">
    <reaction evidence="9">
        <text>di-trans,octa-cis-undecaprenyl diphosphate + H2O = di-trans,octa-cis-undecaprenyl phosphate + phosphate + H(+)</text>
        <dbReference type="Rhea" id="RHEA:28094"/>
        <dbReference type="ChEBI" id="CHEBI:15377"/>
        <dbReference type="ChEBI" id="CHEBI:15378"/>
        <dbReference type="ChEBI" id="CHEBI:43474"/>
        <dbReference type="ChEBI" id="CHEBI:58405"/>
        <dbReference type="ChEBI" id="CHEBI:60392"/>
        <dbReference type="EC" id="3.6.1.27"/>
    </reaction>
</comment>
<dbReference type="Gene3D" id="1.20.144.10">
    <property type="entry name" value="Phosphatidic acid phosphatase type 2/haloperoxidase"/>
    <property type="match status" value="1"/>
</dbReference>
<protein>
    <recommendedName>
        <fullName evidence="2">undecaprenyl-diphosphate phosphatase</fullName>
        <ecNumber evidence="2">3.6.1.27</ecNumber>
    </recommendedName>
    <alternativeName>
        <fullName evidence="8">Undecaprenyl pyrophosphate phosphatase</fullName>
    </alternativeName>
</protein>
<evidence type="ECO:0000256" key="9">
    <source>
        <dbReference type="ARBA" id="ARBA00047594"/>
    </source>
</evidence>
<organism evidence="12 13">
    <name type="scientific">Aliidiomarina haloalkalitolerans</name>
    <dbReference type="NCBI Taxonomy" id="859059"/>
    <lineage>
        <taxon>Bacteria</taxon>
        <taxon>Pseudomonadati</taxon>
        <taxon>Pseudomonadota</taxon>
        <taxon>Gammaproteobacteria</taxon>
        <taxon>Alteromonadales</taxon>
        <taxon>Idiomarinaceae</taxon>
        <taxon>Aliidiomarina</taxon>
    </lineage>
</organism>
<proteinExistence type="predicted"/>
<name>A0A432VSC3_9GAMM</name>
<dbReference type="AlphaFoldDB" id="A0A432VSC3"/>
<feature type="transmembrane region" description="Helical" evidence="10">
    <location>
        <begin position="110"/>
        <end position="131"/>
    </location>
</feature>
<dbReference type="Pfam" id="PF01569">
    <property type="entry name" value="PAP2"/>
    <property type="match status" value="1"/>
</dbReference>
<evidence type="ECO:0000313" key="12">
    <source>
        <dbReference type="EMBL" id="RUO19251.1"/>
    </source>
</evidence>
<dbReference type="PANTHER" id="PTHR14969:SF62">
    <property type="entry name" value="DECAPRENYLPHOSPHORYL-5-PHOSPHORIBOSE PHOSPHATASE RV3807C-RELATED"/>
    <property type="match status" value="1"/>
</dbReference>
<feature type="transmembrane region" description="Helical" evidence="10">
    <location>
        <begin position="151"/>
        <end position="171"/>
    </location>
</feature>
<feature type="domain" description="Phosphatidic acid phosphatase type 2/haloperoxidase" evidence="11">
    <location>
        <begin position="57"/>
        <end position="166"/>
    </location>
</feature>
<evidence type="ECO:0000256" key="8">
    <source>
        <dbReference type="ARBA" id="ARBA00032707"/>
    </source>
</evidence>
<keyword evidence="5" id="KW-0378">Hydrolase</keyword>
<accession>A0A432VSC3</accession>
<dbReference type="PANTHER" id="PTHR14969">
    <property type="entry name" value="SPHINGOSINE-1-PHOSPHATE PHOSPHOHYDROLASE"/>
    <property type="match status" value="1"/>
</dbReference>
<keyword evidence="13" id="KW-1185">Reference proteome</keyword>
<keyword evidence="3" id="KW-1003">Cell membrane</keyword>
<dbReference type="SMART" id="SM00014">
    <property type="entry name" value="acidPPc"/>
    <property type="match status" value="1"/>
</dbReference>
<evidence type="ECO:0000256" key="2">
    <source>
        <dbReference type="ARBA" id="ARBA00012374"/>
    </source>
</evidence>
<gene>
    <name evidence="12" type="ORF">CWE06_08750</name>
</gene>
<evidence type="ECO:0000259" key="11">
    <source>
        <dbReference type="SMART" id="SM00014"/>
    </source>
</evidence>